<dbReference type="GO" id="GO:0004386">
    <property type="term" value="F:helicase activity"/>
    <property type="evidence" value="ECO:0007669"/>
    <property type="project" value="UniProtKB-KW"/>
</dbReference>
<dbReference type="PROSITE" id="PS51198">
    <property type="entry name" value="UVRD_HELICASE_ATP_BIND"/>
    <property type="match status" value="1"/>
</dbReference>
<comment type="caution">
    <text evidence="8">The sequence shown here is derived from an EMBL/GenBank/DDBJ whole genome shotgun (WGS) entry which is preliminary data.</text>
</comment>
<evidence type="ECO:0000259" key="7">
    <source>
        <dbReference type="PROSITE" id="PS51198"/>
    </source>
</evidence>
<dbReference type="EMBL" id="RRZB01000008">
    <property type="protein sequence ID" value="MBE0462761.1"/>
    <property type="molecule type" value="Genomic_DNA"/>
</dbReference>
<evidence type="ECO:0000256" key="2">
    <source>
        <dbReference type="ARBA" id="ARBA00022801"/>
    </source>
</evidence>
<evidence type="ECO:0000256" key="1">
    <source>
        <dbReference type="ARBA" id="ARBA00022741"/>
    </source>
</evidence>
<keyword evidence="4 6" id="KW-0067">ATP-binding</keyword>
<organism evidence="8 9">
    <name type="scientific">Halomonas colorata</name>
    <dbReference type="NCBI Taxonomy" id="2742615"/>
    <lineage>
        <taxon>Bacteria</taxon>
        <taxon>Pseudomonadati</taxon>
        <taxon>Pseudomonadota</taxon>
        <taxon>Gammaproteobacteria</taxon>
        <taxon>Oceanospirillales</taxon>
        <taxon>Halomonadaceae</taxon>
        <taxon>Halomonas</taxon>
    </lineage>
</organism>
<evidence type="ECO:0000256" key="4">
    <source>
        <dbReference type="ARBA" id="ARBA00022840"/>
    </source>
</evidence>
<dbReference type="InterPro" id="IPR000212">
    <property type="entry name" value="DNA_helicase_UvrD/REP"/>
</dbReference>
<dbReference type="PANTHER" id="PTHR11070:SF2">
    <property type="entry name" value="ATP-DEPENDENT DNA HELICASE SRS2"/>
    <property type="match status" value="1"/>
</dbReference>
<dbReference type="Proteomes" id="UP001645038">
    <property type="component" value="Unassembled WGS sequence"/>
</dbReference>
<proteinExistence type="predicted"/>
<dbReference type="RefSeq" id="WP_192537348.1">
    <property type="nucleotide sequence ID" value="NZ_RRZB01000008.1"/>
</dbReference>
<feature type="domain" description="UvrD-like helicase ATP-binding" evidence="7">
    <location>
        <begin position="8"/>
        <end position="281"/>
    </location>
</feature>
<sequence>MRVLKRVQPTPEQITIVRRIQTGASLIRGAAGSGKTTTALLALRAATGAAVNQLRNDNRLPANVLVLAFNNSLRSYLQVVAEDEMADYAGDVRMFISTFDRWAIDTLNTLGMNSANEARRYLSQLAISFPRDTSFVVDEVEYLLGRLPPERLDEYPMIRRSGRGGSPAMPNDVRRKLLDEVVVPYLEWKQSNGVRDFNDLAVDMMRAEPRFKYDVIVVDEAQDLSANQLRAVVRHAAEDATITIVTDSAQRIYPRGAPWSEAGIEIVPTRSFRLNINYRNTREIATLAASLSDGINIDDDGSLPDPEACQRNGRLPTLILGKFGHQLAYVVDRVVVK</sequence>
<accession>A0ABR9FVT1</accession>
<evidence type="ECO:0000256" key="5">
    <source>
        <dbReference type="ARBA" id="ARBA00034923"/>
    </source>
</evidence>
<dbReference type="Pfam" id="PF00580">
    <property type="entry name" value="UvrD-helicase"/>
    <property type="match status" value="1"/>
</dbReference>
<keyword evidence="9" id="KW-1185">Reference proteome</keyword>
<dbReference type="PANTHER" id="PTHR11070">
    <property type="entry name" value="UVRD / RECB / PCRA DNA HELICASE FAMILY MEMBER"/>
    <property type="match status" value="1"/>
</dbReference>
<gene>
    <name evidence="8" type="ORF">EI547_04715</name>
</gene>
<evidence type="ECO:0000313" key="9">
    <source>
        <dbReference type="Proteomes" id="UP001645038"/>
    </source>
</evidence>
<protein>
    <recommendedName>
        <fullName evidence="5">DNA 3'-5' helicase II</fullName>
    </recommendedName>
</protein>
<keyword evidence="1 6" id="KW-0547">Nucleotide-binding</keyword>
<dbReference type="SUPFAM" id="SSF52540">
    <property type="entry name" value="P-loop containing nucleoside triphosphate hydrolases"/>
    <property type="match status" value="1"/>
</dbReference>
<evidence type="ECO:0000256" key="3">
    <source>
        <dbReference type="ARBA" id="ARBA00022806"/>
    </source>
</evidence>
<evidence type="ECO:0000313" key="8">
    <source>
        <dbReference type="EMBL" id="MBE0462761.1"/>
    </source>
</evidence>
<dbReference type="InterPro" id="IPR014016">
    <property type="entry name" value="UvrD-like_ATP-bd"/>
</dbReference>
<feature type="binding site" evidence="6">
    <location>
        <begin position="29"/>
        <end position="36"/>
    </location>
    <ligand>
        <name>ATP</name>
        <dbReference type="ChEBI" id="CHEBI:30616"/>
    </ligand>
</feature>
<name>A0ABR9FVT1_9GAMM</name>
<keyword evidence="2 6" id="KW-0378">Hydrolase</keyword>
<keyword evidence="3 6" id="KW-0347">Helicase</keyword>
<dbReference type="InterPro" id="IPR027417">
    <property type="entry name" value="P-loop_NTPase"/>
</dbReference>
<reference evidence="8 9" key="1">
    <citation type="submission" date="2020-07" db="EMBL/GenBank/DDBJ databases">
        <title>Halophilic bacteria isolated from french cheeses.</title>
        <authorList>
            <person name="Kothe C.I."/>
            <person name="Farah-Kraiem B."/>
            <person name="Renault P."/>
            <person name="Dridi B."/>
        </authorList>
    </citation>
    <scope>NUCLEOTIDE SEQUENCE [LARGE SCALE GENOMIC DNA]</scope>
    <source>
        <strain evidence="8 9">FME20</strain>
    </source>
</reference>
<evidence type="ECO:0000256" key="6">
    <source>
        <dbReference type="PROSITE-ProRule" id="PRU00560"/>
    </source>
</evidence>
<dbReference type="Gene3D" id="3.40.50.300">
    <property type="entry name" value="P-loop containing nucleotide triphosphate hydrolases"/>
    <property type="match status" value="1"/>
</dbReference>